<feature type="coiled-coil region" evidence="5">
    <location>
        <begin position="119"/>
        <end position="146"/>
    </location>
</feature>
<evidence type="ECO:0000256" key="6">
    <source>
        <dbReference type="SAM" id="MobiDB-lite"/>
    </source>
</evidence>
<dbReference type="Proteomes" id="UP000019116">
    <property type="component" value="Chromosome 2D"/>
</dbReference>
<keyword evidence="3" id="KW-0862">Zinc</keyword>
<dbReference type="PANTHER" id="PTHR35163">
    <property type="entry name" value="OS02G0467300 PROTEIN"/>
    <property type="match status" value="1"/>
</dbReference>
<accession>A0A2X0S478</accession>
<dbReference type="OrthoDB" id="696051at2759"/>
<sequence length="260" mass="29759">MVSWSDNSEESGYEYSSGGSPIKIPTTIEDPNYSGVDDEVMVMCEHGQPAKRHVCFEGISTGRRFIACGLDEASSCGVVQWVDEEWPEHLQNALHKLWLLYEDCQRANRMACLKHSSLVHNLTSQKNKLQETYEKLVEDVNTLLDTQDNIHKENEVQQGEHEEITPPLDNNISALKEQLGAMDAKNKELKQKVDQLKSIQVAQGNVIRNLKFAHLKEKEKLSTERRNLEFHIADLVKASDKNKRKLKDIKDICDEERFVI</sequence>
<evidence type="ECO:0000256" key="5">
    <source>
        <dbReference type="SAM" id="Coils"/>
    </source>
</evidence>
<dbReference type="Gramene" id="TraesCS2D02G203600.1">
    <property type="protein sequence ID" value="TraesCS2D02G203600.1"/>
    <property type="gene ID" value="TraesCS2D02G203600"/>
</dbReference>
<dbReference type="AlphaFoldDB" id="A0A2X0S478"/>
<dbReference type="Gramene" id="TraesWEE_scaffold_038080_01G000100.1">
    <property type="protein sequence ID" value="TraesWEE_scaffold_038080_01G000100.1"/>
    <property type="gene ID" value="TraesWEE_scaffold_038080_01G000100"/>
</dbReference>
<keyword evidence="9" id="KW-1185">Reference proteome</keyword>
<keyword evidence="5" id="KW-0175">Coiled coil</keyword>
<dbReference type="STRING" id="4565.A0A2X0S478"/>
<feature type="domain" description="GRF-type" evidence="7">
    <location>
        <begin position="44"/>
        <end position="85"/>
    </location>
</feature>
<evidence type="ECO:0000256" key="3">
    <source>
        <dbReference type="ARBA" id="ARBA00022833"/>
    </source>
</evidence>
<evidence type="ECO:0000256" key="4">
    <source>
        <dbReference type="PROSITE-ProRule" id="PRU01343"/>
    </source>
</evidence>
<keyword evidence="2 4" id="KW-0863">Zinc-finger</keyword>
<name>A0A2X0S478_WHEAT</name>
<keyword evidence="1" id="KW-0479">Metal-binding</keyword>
<proteinExistence type="predicted"/>
<feature type="coiled-coil region" evidence="5">
    <location>
        <begin position="172"/>
        <end position="199"/>
    </location>
</feature>
<feature type="region of interest" description="Disordered" evidence="6">
    <location>
        <begin position="1"/>
        <end position="26"/>
    </location>
</feature>
<dbReference type="Pfam" id="PF06839">
    <property type="entry name" value="Zn_ribbon_GRF"/>
    <property type="match status" value="1"/>
</dbReference>
<evidence type="ECO:0000313" key="9">
    <source>
        <dbReference type="Proteomes" id="UP000019116"/>
    </source>
</evidence>
<evidence type="ECO:0000256" key="1">
    <source>
        <dbReference type="ARBA" id="ARBA00022723"/>
    </source>
</evidence>
<evidence type="ECO:0000259" key="7">
    <source>
        <dbReference type="PROSITE" id="PS51999"/>
    </source>
</evidence>
<dbReference type="OMA" id="GAMDAKN"/>
<dbReference type="InterPro" id="IPR010666">
    <property type="entry name" value="Znf_GRF"/>
</dbReference>
<dbReference type="Gramene" id="TraesCS2D03G0426300.1">
    <property type="protein sequence ID" value="TraesCS2D03G0426300.1.CDS"/>
    <property type="gene ID" value="TraesCS2D03G0426300"/>
</dbReference>
<reference evidence="8" key="2">
    <citation type="submission" date="2018-10" db="UniProtKB">
        <authorList>
            <consortium name="EnsemblPlants"/>
        </authorList>
    </citation>
    <scope>IDENTIFICATION</scope>
</reference>
<dbReference type="PANTHER" id="PTHR35163:SF8">
    <property type="entry name" value="GENOME ASSEMBLY, CHROMOSOME: II"/>
    <property type="match status" value="1"/>
</dbReference>
<evidence type="ECO:0000313" key="8">
    <source>
        <dbReference type="EnsemblPlants" id="TraesCS2D02G203600.1"/>
    </source>
</evidence>
<reference evidence="8" key="1">
    <citation type="submission" date="2018-08" db="EMBL/GenBank/DDBJ databases">
        <authorList>
            <person name="Rossello M."/>
        </authorList>
    </citation>
    <scope>NUCLEOTIDE SEQUENCE [LARGE SCALE GENOMIC DNA]</scope>
    <source>
        <strain evidence="8">cv. Chinese Spring</strain>
    </source>
</reference>
<evidence type="ECO:0000256" key="2">
    <source>
        <dbReference type="ARBA" id="ARBA00022771"/>
    </source>
</evidence>
<organism evidence="8">
    <name type="scientific">Triticum aestivum</name>
    <name type="common">Wheat</name>
    <dbReference type="NCBI Taxonomy" id="4565"/>
    <lineage>
        <taxon>Eukaryota</taxon>
        <taxon>Viridiplantae</taxon>
        <taxon>Streptophyta</taxon>
        <taxon>Embryophyta</taxon>
        <taxon>Tracheophyta</taxon>
        <taxon>Spermatophyta</taxon>
        <taxon>Magnoliopsida</taxon>
        <taxon>Liliopsida</taxon>
        <taxon>Poales</taxon>
        <taxon>Poaceae</taxon>
        <taxon>BOP clade</taxon>
        <taxon>Pooideae</taxon>
        <taxon>Triticodae</taxon>
        <taxon>Triticeae</taxon>
        <taxon>Triticinae</taxon>
        <taxon>Triticum</taxon>
    </lineage>
</organism>
<dbReference type="PROSITE" id="PS51999">
    <property type="entry name" value="ZF_GRF"/>
    <property type="match status" value="1"/>
</dbReference>
<protein>
    <recommendedName>
        <fullName evidence="7">GRF-type domain-containing protein</fullName>
    </recommendedName>
</protein>
<dbReference type="SMR" id="A0A2X0S478"/>
<dbReference type="EnsemblPlants" id="TraesCS2D02G203600.1">
    <property type="protein sequence ID" value="TraesCS2D02G203600.1"/>
    <property type="gene ID" value="TraesCS2D02G203600"/>
</dbReference>
<dbReference type="GO" id="GO:0008270">
    <property type="term" value="F:zinc ion binding"/>
    <property type="evidence" value="ECO:0007669"/>
    <property type="project" value="UniProtKB-KW"/>
</dbReference>